<dbReference type="RefSeq" id="WP_145851499.1">
    <property type="nucleotide sequence ID" value="NZ_RPFW01000001.1"/>
</dbReference>
<keyword evidence="2" id="KW-1185">Reference proteome</keyword>
<organism evidence="1 2">
    <name type="scientific">Trebonia kvetii</name>
    <dbReference type="NCBI Taxonomy" id="2480626"/>
    <lineage>
        <taxon>Bacteria</taxon>
        <taxon>Bacillati</taxon>
        <taxon>Actinomycetota</taxon>
        <taxon>Actinomycetes</taxon>
        <taxon>Streptosporangiales</taxon>
        <taxon>Treboniaceae</taxon>
        <taxon>Trebonia</taxon>
    </lineage>
</organism>
<proteinExistence type="predicted"/>
<name>A0A6P2C8S6_9ACTN</name>
<dbReference type="Gene3D" id="1.10.357.10">
    <property type="entry name" value="Tetracycline Repressor, domain 2"/>
    <property type="match status" value="1"/>
</dbReference>
<evidence type="ECO:0000313" key="1">
    <source>
        <dbReference type="EMBL" id="TVZ06746.1"/>
    </source>
</evidence>
<comment type="caution">
    <text evidence="1">The sequence shown here is derived from an EMBL/GenBank/DDBJ whole genome shotgun (WGS) entry which is preliminary data.</text>
</comment>
<protein>
    <recommendedName>
        <fullName evidence="3">Tetracycline repressor TetR C-terminal domain-containing protein</fullName>
    </recommendedName>
</protein>
<dbReference type="InterPro" id="IPR036271">
    <property type="entry name" value="Tet_transcr_reg_TetR-rel_C_sf"/>
</dbReference>
<evidence type="ECO:0008006" key="3">
    <source>
        <dbReference type="Google" id="ProtNLM"/>
    </source>
</evidence>
<gene>
    <name evidence="1" type="ORF">EAS64_05105</name>
</gene>
<dbReference type="EMBL" id="RPFW01000001">
    <property type="protein sequence ID" value="TVZ06746.1"/>
    <property type="molecule type" value="Genomic_DNA"/>
</dbReference>
<dbReference type="AlphaFoldDB" id="A0A6P2C8S6"/>
<sequence>MASRRVRRAADVEARHRLWRAAYFAASPQEFPHTTRLAALLYPSLDDQFEFGIDLLITGLRRRAGQPTA</sequence>
<dbReference type="SUPFAM" id="SSF48498">
    <property type="entry name" value="Tetracyclin repressor-like, C-terminal domain"/>
    <property type="match status" value="1"/>
</dbReference>
<accession>A0A6P2C8S6</accession>
<dbReference type="OrthoDB" id="3614211at2"/>
<dbReference type="Proteomes" id="UP000460272">
    <property type="component" value="Unassembled WGS sequence"/>
</dbReference>
<evidence type="ECO:0000313" key="2">
    <source>
        <dbReference type="Proteomes" id="UP000460272"/>
    </source>
</evidence>
<reference evidence="1 2" key="1">
    <citation type="submission" date="2018-11" db="EMBL/GenBank/DDBJ databases">
        <title>Trebonia kvetii gen.nov., sp.nov., a novel acidophilic actinobacterium, and proposal of the new actinobacterial family Treboniaceae fam. nov.</title>
        <authorList>
            <person name="Rapoport D."/>
            <person name="Sagova-Mareckova M."/>
            <person name="Sedlacek I."/>
            <person name="Provaznik J."/>
            <person name="Kralova S."/>
            <person name="Pavlinic D."/>
            <person name="Benes V."/>
            <person name="Kopecky J."/>
        </authorList>
    </citation>
    <scope>NUCLEOTIDE SEQUENCE [LARGE SCALE GENOMIC DNA]</scope>
    <source>
        <strain evidence="1 2">15Tr583</strain>
    </source>
</reference>